<reference evidence="3" key="1">
    <citation type="journal article" date="2021" name="Sci. Adv.">
        <title>The American lobster genome reveals insights on longevity, neural, and immune adaptations.</title>
        <authorList>
            <person name="Polinski J.M."/>
            <person name="Zimin A.V."/>
            <person name="Clark K.F."/>
            <person name="Kohn A.B."/>
            <person name="Sadowski N."/>
            <person name="Timp W."/>
            <person name="Ptitsyn A."/>
            <person name="Khanna P."/>
            <person name="Romanova D.Y."/>
            <person name="Williams P."/>
            <person name="Greenwood S.J."/>
            <person name="Moroz L.L."/>
            <person name="Walt D.R."/>
            <person name="Bodnar A.G."/>
        </authorList>
    </citation>
    <scope>NUCLEOTIDE SEQUENCE</scope>
    <source>
        <strain evidence="3">GMGI-L3</strain>
    </source>
</reference>
<feature type="region of interest" description="Disordered" evidence="1">
    <location>
        <begin position="60"/>
        <end position="94"/>
    </location>
</feature>
<gene>
    <name evidence="3" type="primary">Msantd-L1</name>
    <name evidence="3" type="ORF">Hamer_G008680</name>
</gene>
<dbReference type="Pfam" id="PF13837">
    <property type="entry name" value="Myb_DNA-bind_4"/>
    <property type="match status" value="1"/>
</dbReference>
<sequence>MNYTRRTVLSDGLTDVVVDLPEKEIERIQTDVSKVTNKQTEQQQTPSDAAYCQHVFDKHAHNDGSTEEDNLQPPGEDARQCTEGAFDRPRKPSKAPWDADMTRFFITEYRSVRSVMTKKREAFLHISEKMNQKGYDVTPYTVEKKWHNLIKTYKNVLDRAIHKGEEKICWEFFEDMDEIIKNSTPALPAPGNLQALAKSRRAYPDQIVSPTPETISVSPDFLPCPPSPELIITTSHSSSSPPSVEGGNTSSPAFNVSTLLSSNVPRSNHMMNNSTSSLSSTEAQNSSPAHFVSDTSSQTHPSFAIKNQIVSTASWPLHSPQNQSSNITNLPAITTHSSSFMQPPNMTSPSLSNGYGSHIQNTAYSKPIDPSHQPDALSVGIVKNDINNRNSLHDAKKRKWKEDKSDVYSCHTEDPDDILSVQREMNVHLKTLNSNILSMGHTLNENILGLKRAVESMVTIMLQNKASA</sequence>
<dbReference type="EMBL" id="JAHLQT010010178">
    <property type="protein sequence ID" value="KAG7173148.1"/>
    <property type="molecule type" value="Genomic_DNA"/>
</dbReference>
<protein>
    <submittedName>
        <fullName evidence="3">Putative Myb/SANT-like DNA-binding domain-containing protein 1</fullName>
    </submittedName>
</protein>
<dbReference type="AlphaFoldDB" id="A0A8J5TJ95"/>
<evidence type="ECO:0000313" key="3">
    <source>
        <dbReference type="EMBL" id="KAG7173148.1"/>
    </source>
</evidence>
<keyword evidence="4" id="KW-1185">Reference proteome</keyword>
<dbReference type="InterPro" id="IPR044822">
    <property type="entry name" value="Myb_DNA-bind_4"/>
</dbReference>
<evidence type="ECO:0000313" key="4">
    <source>
        <dbReference type="Proteomes" id="UP000747542"/>
    </source>
</evidence>
<dbReference type="Proteomes" id="UP000747542">
    <property type="component" value="Unassembled WGS sequence"/>
</dbReference>
<dbReference type="GO" id="GO:0003677">
    <property type="term" value="F:DNA binding"/>
    <property type="evidence" value="ECO:0007669"/>
    <property type="project" value="UniProtKB-KW"/>
</dbReference>
<comment type="caution">
    <text evidence="3">The sequence shown here is derived from an EMBL/GenBank/DDBJ whole genome shotgun (WGS) entry which is preliminary data.</text>
</comment>
<feature type="domain" description="Myb/SANT-like DNA-binding" evidence="2">
    <location>
        <begin position="96"/>
        <end position="179"/>
    </location>
</feature>
<feature type="compositionally biased region" description="Polar residues" evidence="1">
    <location>
        <begin position="246"/>
        <end position="266"/>
    </location>
</feature>
<keyword evidence="3" id="KW-0238">DNA-binding</keyword>
<feature type="compositionally biased region" description="Basic and acidic residues" evidence="1">
    <location>
        <begin position="76"/>
        <end position="90"/>
    </location>
</feature>
<name>A0A8J5TJ95_HOMAM</name>
<proteinExistence type="predicted"/>
<accession>A0A8J5TJ95</accession>
<evidence type="ECO:0000259" key="2">
    <source>
        <dbReference type="Pfam" id="PF13837"/>
    </source>
</evidence>
<evidence type="ECO:0000256" key="1">
    <source>
        <dbReference type="SAM" id="MobiDB-lite"/>
    </source>
</evidence>
<organism evidence="3 4">
    <name type="scientific">Homarus americanus</name>
    <name type="common">American lobster</name>
    <dbReference type="NCBI Taxonomy" id="6706"/>
    <lineage>
        <taxon>Eukaryota</taxon>
        <taxon>Metazoa</taxon>
        <taxon>Ecdysozoa</taxon>
        <taxon>Arthropoda</taxon>
        <taxon>Crustacea</taxon>
        <taxon>Multicrustacea</taxon>
        <taxon>Malacostraca</taxon>
        <taxon>Eumalacostraca</taxon>
        <taxon>Eucarida</taxon>
        <taxon>Decapoda</taxon>
        <taxon>Pleocyemata</taxon>
        <taxon>Astacidea</taxon>
        <taxon>Nephropoidea</taxon>
        <taxon>Nephropidae</taxon>
        <taxon>Homarus</taxon>
    </lineage>
</organism>
<feature type="compositionally biased region" description="Low complexity" evidence="1">
    <location>
        <begin position="267"/>
        <end position="287"/>
    </location>
</feature>
<dbReference type="Gene3D" id="1.10.10.60">
    <property type="entry name" value="Homeodomain-like"/>
    <property type="match status" value="1"/>
</dbReference>
<feature type="region of interest" description="Disordered" evidence="1">
    <location>
        <begin position="234"/>
        <end position="298"/>
    </location>
</feature>